<keyword evidence="2" id="KW-1133">Transmembrane helix</keyword>
<keyword evidence="2" id="KW-0472">Membrane</keyword>
<dbReference type="Pfam" id="PF01266">
    <property type="entry name" value="DAO"/>
    <property type="match status" value="1"/>
</dbReference>
<dbReference type="Gene3D" id="3.30.9.10">
    <property type="entry name" value="D-Amino Acid Oxidase, subunit A, domain 2"/>
    <property type="match status" value="1"/>
</dbReference>
<feature type="domain" description="FAD dependent oxidoreductase" evidence="3">
    <location>
        <begin position="12"/>
        <end position="360"/>
    </location>
</feature>
<dbReference type="EMBL" id="WOTB01000016">
    <property type="protein sequence ID" value="NHN85462.1"/>
    <property type="molecule type" value="Genomic_DNA"/>
</dbReference>
<evidence type="ECO:0000259" key="3">
    <source>
        <dbReference type="Pfam" id="PF01266"/>
    </source>
</evidence>
<feature type="transmembrane region" description="Helical" evidence="2">
    <location>
        <begin position="12"/>
        <end position="29"/>
    </location>
</feature>
<evidence type="ECO:0000313" key="4">
    <source>
        <dbReference type="EMBL" id="NHN85462.1"/>
    </source>
</evidence>
<comment type="caution">
    <text evidence="4">The sequence shown here is derived from an EMBL/GenBank/DDBJ whole genome shotgun (WGS) entry which is preliminary data.</text>
</comment>
<protein>
    <submittedName>
        <fullName evidence="4">FAD-dependent oxidoreductase</fullName>
    </submittedName>
</protein>
<evidence type="ECO:0000256" key="1">
    <source>
        <dbReference type="ARBA" id="ARBA00023002"/>
    </source>
</evidence>
<gene>
    <name evidence="4" type="ORF">GOB93_12530</name>
</gene>
<reference evidence="4 5" key="1">
    <citation type="journal article" date="2020" name="Int. J. Syst. Evol. Microbiol.">
        <title>Novel acetic acid bacteria from cider fermentations: Acetobacter conturbans sp. nov. and Acetobacter fallax sp. nov.</title>
        <authorList>
            <person name="Sombolestani A.S."/>
            <person name="Cleenwerck I."/>
            <person name="Cnockaert M."/>
            <person name="Borremans W."/>
            <person name="Wieme A.D."/>
            <person name="De Vuyst L."/>
            <person name="Vandamme P."/>
        </authorList>
    </citation>
    <scope>NUCLEOTIDE SEQUENCE [LARGE SCALE GENOMIC DNA]</scope>
    <source>
        <strain evidence="4 5">LMG 30640</strain>
    </source>
</reference>
<accession>A0ABX0JUA5</accession>
<organism evidence="4 5">
    <name type="scientific">Acetobacter musti</name>
    <dbReference type="NCBI Taxonomy" id="864732"/>
    <lineage>
        <taxon>Bacteria</taxon>
        <taxon>Pseudomonadati</taxon>
        <taxon>Pseudomonadota</taxon>
        <taxon>Alphaproteobacteria</taxon>
        <taxon>Acetobacterales</taxon>
        <taxon>Acetobacteraceae</taxon>
        <taxon>Acetobacter</taxon>
    </lineage>
</organism>
<evidence type="ECO:0000313" key="5">
    <source>
        <dbReference type="Proteomes" id="UP000635278"/>
    </source>
</evidence>
<dbReference type="PANTHER" id="PTHR13847">
    <property type="entry name" value="SARCOSINE DEHYDROGENASE-RELATED"/>
    <property type="match status" value="1"/>
</dbReference>
<evidence type="ECO:0000256" key="2">
    <source>
        <dbReference type="SAM" id="Phobius"/>
    </source>
</evidence>
<dbReference type="Proteomes" id="UP000635278">
    <property type="component" value="Unassembled WGS sequence"/>
</dbReference>
<dbReference type="Gene3D" id="3.50.50.60">
    <property type="entry name" value="FAD/NAD(P)-binding domain"/>
    <property type="match status" value="1"/>
</dbReference>
<name>A0ABX0JUA5_9PROT</name>
<keyword evidence="1" id="KW-0560">Oxidoreductase</keyword>
<proteinExistence type="predicted"/>
<dbReference type="SUPFAM" id="SSF51905">
    <property type="entry name" value="FAD/NAD(P)-binding domain"/>
    <property type="match status" value="1"/>
</dbReference>
<dbReference type="RefSeq" id="WP_173583854.1">
    <property type="nucleotide sequence ID" value="NZ_WOTB01000016.1"/>
</dbReference>
<dbReference type="InterPro" id="IPR006076">
    <property type="entry name" value="FAD-dep_OxRdtase"/>
</dbReference>
<dbReference type="InterPro" id="IPR036188">
    <property type="entry name" value="FAD/NAD-bd_sf"/>
</dbReference>
<sequence length="394" mass="42434">MKTYLREPARADVIVVGGGLMGAATAFFLRTHGLSVILLERDLVGQAASGTNFGNVRRQGRYLPQLPLSNRSRDIWGRLPELIGEDAEFLPNGHIRVTTRPEDGERLEQYARDCKPYGLDLTIMTGDQARKMFPMVGPDITTVSYSPHDGHANPRLAAPAFGRAARRAGALVVERCEVTAISKDASDFVVEAANGGRYIAPMLQISGGAWGRWMAKSFGEDVPMAPQAPQMGVTEPLPYRIAPVIGSASGVTEEVVYLRQVKRGNIIFGGGRRGTADLVTKRARLDPMNTLRQMPCLARLVPAVSQLRVIRTWSGVEGYVEDSLPVMGASPTVSGLFYAFGFCGHGFQLGPAVGATMAELIATGSTDIPLDPFRMSRFTQDAATGPAATATRQT</sequence>
<keyword evidence="5" id="KW-1185">Reference proteome</keyword>
<keyword evidence="2" id="KW-0812">Transmembrane</keyword>